<keyword evidence="2" id="KW-1185">Reference proteome</keyword>
<gene>
    <name evidence="1" type="ORF">EVOR1521_LOCUS17275</name>
</gene>
<accession>A0AA36IR04</accession>
<name>A0AA36IR04_9DINO</name>
<evidence type="ECO:0000313" key="2">
    <source>
        <dbReference type="Proteomes" id="UP001178507"/>
    </source>
</evidence>
<dbReference type="AlphaFoldDB" id="A0AA36IR04"/>
<reference evidence="1" key="1">
    <citation type="submission" date="2023-08" db="EMBL/GenBank/DDBJ databases">
        <authorList>
            <person name="Chen Y."/>
            <person name="Shah S."/>
            <person name="Dougan E. K."/>
            <person name="Thang M."/>
            <person name="Chan C."/>
        </authorList>
    </citation>
    <scope>NUCLEOTIDE SEQUENCE</scope>
</reference>
<sequence length="863" mass="95123">MPDTTIPAPRMLEQRRLQSGGSEPLLPEAEDGSLVLFAPFNFEFPKLDFDLCASASLERLGRVPWDSEGLFAMGTDATCRVGDALGVPAAEGGSAQQVSLVFWLIHRKALLQGQAYTVQSLVRNPQQADWPSSLPWRLESYQRFIATGQKVRLDSSVLAGQSITPPADTFQITNSAAEHTTSAKVYGVQFTLQLPHPLLTGDSIDEVTAPPGFELRANGSNTSNASRCLDFRWQDTWRPLRLDVEPYCDCSSSVDFGHVCSLIVNVSFLSPEDVLGADTPVGFEMSVWNPAGPNAPVRNWWGMRHWRSDGRLLSSAFAEGWPILGTLQNMSAFISGYRQRAGSQSDITLLFTPTLWASAVDLVFHEPPGFDFSTVRPSSPLIRHAFTQGSRVVLANGDFRPNLPGEVFLGEVMLGSGGPTRISMQLFADARMEQEVARRRNFFQGFVQPGALQIDSQQLLSEDVTEHYEGDAYDSVLPLLPCFAKQRARIEIFFQLSQYAMAGEIFVLKNLSPQPERLHELVSEEGYEPLLEFCAGADGGREENTTLWQCDRVLPVNHSAIVFSRNNFDILDGFSTRLLPKADVYVTDQAAKDQIAWITDGSGALAMEANRNYRLRLWILPTSIATQWSISTGHMEPTYLTNTNDAETFAPTAVAEMFLSVTTAVSRRPPLAAVYVTVTINAAPIEVAFSRLVILPPYGFAPLGVTPPANARAILELPLGQDFAEMSYQLRMIMPRRTNLDPRWFVLARKESVDEITGEVMDRVVGWGSAPGFDIAPCPAFARYGALPSYTGWLALTFKTPSVVMGRFALFTAPPEFRAQCPPGQVSTDAIACIPILHHSHDPPMWMEGRSLNSMGAWTGKAR</sequence>
<comment type="caution">
    <text evidence="1">The sequence shown here is derived from an EMBL/GenBank/DDBJ whole genome shotgun (WGS) entry which is preliminary data.</text>
</comment>
<evidence type="ECO:0000313" key="1">
    <source>
        <dbReference type="EMBL" id="CAJ1392085.1"/>
    </source>
</evidence>
<organism evidence="1 2">
    <name type="scientific">Effrenium voratum</name>
    <dbReference type="NCBI Taxonomy" id="2562239"/>
    <lineage>
        <taxon>Eukaryota</taxon>
        <taxon>Sar</taxon>
        <taxon>Alveolata</taxon>
        <taxon>Dinophyceae</taxon>
        <taxon>Suessiales</taxon>
        <taxon>Symbiodiniaceae</taxon>
        <taxon>Effrenium</taxon>
    </lineage>
</organism>
<protein>
    <submittedName>
        <fullName evidence="1">Uncharacterized protein</fullName>
    </submittedName>
</protein>
<dbReference type="Proteomes" id="UP001178507">
    <property type="component" value="Unassembled WGS sequence"/>
</dbReference>
<dbReference type="EMBL" id="CAUJNA010002258">
    <property type="protein sequence ID" value="CAJ1392085.1"/>
    <property type="molecule type" value="Genomic_DNA"/>
</dbReference>
<proteinExistence type="predicted"/>